<proteinExistence type="inferred from homology"/>
<gene>
    <name evidence="9" type="ORF">IH772_29990</name>
</gene>
<evidence type="ECO:0000256" key="1">
    <source>
        <dbReference type="ARBA" id="ARBA00004141"/>
    </source>
</evidence>
<reference evidence="9" key="1">
    <citation type="submission" date="2020-09" db="EMBL/GenBank/DDBJ databases">
        <title>Emerging polyconal dissemination of OXA-244-producing E. coli in France.</title>
        <authorList>
            <person name="Emeraud C."/>
            <person name="Girlich D."/>
            <person name="Bonnin R.A."/>
            <person name="Jousset A.B."/>
            <person name="Naas T."/>
            <person name="Dortet L."/>
        </authorList>
    </citation>
    <scope>NUCLEOTIDE SEQUENCE</scope>
    <source>
        <strain evidence="9">225E3</strain>
    </source>
</reference>
<keyword evidence="5 7" id="KW-0472">Membrane</keyword>
<dbReference type="EMBL" id="JACZOI010000744">
    <property type="protein sequence ID" value="MBE0981319.1"/>
    <property type="molecule type" value="Genomic_DNA"/>
</dbReference>
<name>A0AAP1WEN0_ECOLX</name>
<evidence type="ECO:0000256" key="4">
    <source>
        <dbReference type="ARBA" id="ARBA00022989"/>
    </source>
</evidence>
<evidence type="ECO:0000256" key="7">
    <source>
        <dbReference type="SAM" id="Phobius"/>
    </source>
</evidence>
<keyword evidence="2" id="KW-1003">Cell membrane</keyword>
<dbReference type="Gene3D" id="1.20.1250.20">
    <property type="entry name" value="MFS general substrate transporter like domains"/>
    <property type="match status" value="2"/>
</dbReference>
<feature type="transmembrane region" description="Helical" evidence="7">
    <location>
        <begin position="258"/>
        <end position="281"/>
    </location>
</feature>
<feature type="transmembrane region" description="Helical" evidence="7">
    <location>
        <begin position="144"/>
        <end position="174"/>
    </location>
</feature>
<evidence type="ECO:0000256" key="2">
    <source>
        <dbReference type="ARBA" id="ARBA00022475"/>
    </source>
</evidence>
<feature type="domain" description="Major facilitator superfamily (MFS) profile" evidence="8">
    <location>
        <begin position="2"/>
        <end position="406"/>
    </location>
</feature>
<dbReference type="SUPFAM" id="SSF103473">
    <property type="entry name" value="MFS general substrate transporter"/>
    <property type="match status" value="1"/>
</dbReference>
<dbReference type="InterPro" id="IPR000849">
    <property type="entry name" value="Sugar_P_transporter"/>
</dbReference>
<evidence type="ECO:0000313" key="9">
    <source>
        <dbReference type="EMBL" id="MBE0981319.1"/>
    </source>
</evidence>
<feature type="transmembrane region" description="Helical" evidence="7">
    <location>
        <begin position="317"/>
        <end position="337"/>
    </location>
</feature>
<comment type="subcellular location">
    <subcellularLocation>
        <location evidence="1">Membrane</location>
        <topology evidence="1">Multi-pass membrane protein</topology>
    </subcellularLocation>
</comment>
<dbReference type="InterPro" id="IPR050382">
    <property type="entry name" value="MFS_Na/Anion_cotransporter"/>
</dbReference>
<sequence length="416" mass="45611">HMIALVCFITVINYLDRTALGIAAPTIMETTGITKEQYSWIVSAFQLAYTLGQPIMGFFIDTMGLKLSFAICAAIWGLATMGHALTGTWSGLAFMRALMGFSEASAIPAGVKTASTWFPAKERGVATGVFNMGTSLGAMLAPPLIAWCIMFHSWQFAFIVSGSLALLAALFWFFCYKDPKDAKRLSDEERHYIESGQEQHLKTDKKEKTSIKHILSQRNFWGIGIARFLADPAWGTINFWVPIFFVETLHFSLKEIAMFVWLPFLLGDLGCLASGFVAKFFHDRGVSLINSRRITFTIAAVIMMTIGLVSIVENPYIAVLLISIGAFSHQCLSTVAATLGGDLFKKDEVATAVGMAGACAWSGQLIFNLFIGAFVHIIGFAPFFIALAFFDIIGAIALWTLIKVKDEEPQVQLATS</sequence>
<accession>A0AAP1WEN0</accession>
<protein>
    <submittedName>
        <fullName evidence="9">MFS transporter</fullName>
    </submittedName>
</protein>
<dbReference type="PANTHER" id="PTHR11662:SF285">
    <property type="entry name" value="HEXURONATE TRANSPORTER"/>
    <property type="match status" value="1"/>
</dbReference>
<evidence type="ECO:0000256" key="3">
    <source>
        <dbReference type="ARBA" id="ARBA00022692"/>
    </source>
</evidence>
<comment type="similarity">
    <text evidence="6">Belongs to the major facilitator superfamily. Phthalate permease family.</text>
</comment>
<feature type="transmembrane region" description="Helical" evidence="7">
    <location>
        <begin position="39"/>
        <end position="60"/>
    </location>
</feature>
<dbReference type="RefSeq" id="WP_192525582.1">
    <property type="nucleotide sequence ID" value="NZ_JACZOI010000744.1"/>
</dbReference>
<dbReference type="AlphaFoldDB" id="A0AAP1WEN0"/>
<evidence type="ECO:0000313" key="10">
    <source>
        <dbReference type="Proteomes" id="UP000640866"/>
    </source>
</evidence>
<dbReference type="GO" id="GO:0016020">
    <property type="term" value="C:membrane"/>
    <property type="evidence" value="ECO:0007669"/>
    <property type="project" value="UniProtKB-SubCell"/>
</dbReference>
<keyword evidence="3 7" id="KW-0812">Transmembrane</keyword>
<evidence type="ECO:0000256" key="5">
    <source>
        <dbReference type="ARBA" id="ARBA00023136"/>
    </source>
</evidence>
<feature type="transmembrane region" description="Helical" evidence="7">
    <location>
        <begin position="349"/>
        <end position="371"/>
    </location>
</feature>
<feature type="transmembrane region" description="Helical" evidence="7">
    <location>
        <begin position="293"/>
        <end position="311"/>
    </location>
</feature>
<keyword evidence="4 7" id="KW-1133">Transmembrane helix</keyword>
<comment type="caution">
    <text evidence="9">The sequence shown here is derived from an EMBL/GenBank/DDBJ whole genome shotgun (WGS) entry which is preliminary data.</text>
</comment>
<organism evidence="9 10">
    <name type="scientific">Escherichia coli</name>
    <dbReference type="NCBI Taxonomy" id="562"/>
    <lineage>
        <taxon>Bacteria</taxon>
        <taxon>Pseudomonadati</taxon>
        <taxon>Pseudomonadota</taxon>
        <taxon>Gammaproteobacteria</taxon>
        <taxon>Enterobacterales</taxon>
        <taxon>Enterobacteriaceae</taxon>
        <taxon>Escherichia</taxon>
    </lineage>
</organism>
<dbReference type="Proteomes" id="UP000640866">
    <property type="component" value="Unassembled WGS sequence"/>
</dbReference>
<dbReference type="InterPro" id="IPR036259">
    <property type="entry name" value="MFS_trans_sf"/>
</dbReference>
<dbReference type="CDD" id="cd17319">
    <property type="entry name" value="MFS_ExuT_GudP_like"/>
    <property type="match status" value="1"/>
</dbReference>
<dbReference type="PIRSF" id="PIRSF002808">
    <property type="entry name" value="Hexose_phosphate_transp"/>
    <property type="match status" value="1"/>
</dbReference>
<dbReference type="PANTHER" id="PTHR11662">
    <property type="entry name" value="SOLUTE CARRIER FAMILY 17"/>
    <property type="match status" value="1"/>
</dbReference>
<feature type="non-terminal residue" evidence="9">
    <location>
        <position position="1"/>
    </location>
</feature>
<dbReference type="InterPro" id="IPR020846">
    <property type="entry name" value="MFS_dom"/>
</dbReference>
<evidence type="ECO:0000256" key="6">
    <source>
        <dbReference type="ARBA" id="ARBA00038514"/>
    </source>
</evidence>
<evidence type="ECO:0000259" key="8">
    <source>
        <dbReference type="PROSITE" id="PS50850"/>
    </source>
</evidence>
<dbReference type="GO" id="GO:0015134">
    <property type="term" value="F:hexuronate transmembrane transporter activity"/>
    <property type="evidence" value="ECO:0007669"/>
    <property type="project" value="TreeGrafter"/>
</dbReference>
<feature type="transmembrane region" description="Helical" evidence="7">
    <location>
        <begin position="377"/>
        <end position="402"/>
    </location>
</feature>
<dbReference type="InterPro" id="IPR011701">
    <property type="entry name" value="MFS"/>
</dbReference>
<dbReference type="Pfam" id="PF07690">
    <property type="entry name" value="MFS_1"/>
    <property type="match status" value="1"/>
</dbReference>
<dbReference type="PROSITE" id="PS50850">
    <property type="entry name" value="MFS"/>
    <property type="match status" value="1"/>
</dbReference>
<feature type="transmembrane region" description="Helical" evidence="7">
    <location>
        <begin position="67"/>
        <end position="85"/>
    </location>
</feature>